<evidence type="ECO:0000256" key="2">
    <source>
        <dbReference type="ARBA" id="ARBA00022475"/>
    </source>
</evidence>
<evidence type="ECO:0000313" key="10">
    <source>
        <dbReference type="EMBL" id="SDX91081.1"/>
    </source>
</evidence>
<dbReference type="PANTHER" id="PTHR30287:SF2">
    <property type="entry name" value="BLL1001 PROTEIN"/>
    <property type="match status" value="1"/>
</dbReference>
<evidence type="ECO:0000256" key="5">
    <source>
        <dbReference type="ARBA" id="ARBA00023136"/>
    </source>
</evidence>
<evidence type="ECO:0000256" key="1">
    <source>
        <dbReference type="ARBA" id="ARBA00004651"/>
    </source>
</evidence>
<protein>
    <submittedName>
        <fullName evidence="10">Putative ABC transport system permease protein</fullName>
    </submittedName>
</protein>
<dbReference type="InterPro" id="IPR003838">
    <property type="entry name" value="ABC3_permease_C"/>
</dbReference>
<feature type="transmembrane region" description="Helical" evidence="7">
    <location>
        <begin position="277"/>
        <end position="305"/>
    </location>
</feature>
<feature type="transmembrane region" description="Helical" evidence="7">
    <location>
        <begin position="789"/>
        <end position="813"/>
    </location>
</feature>
<organism evidence="10 11">
    <name type="scientific">Aidingimonas halophila</name>
    <dbReference type="NCBI Taxonomy" id="574349"/>
    <lineage>
        <taxon>Bacteria</taxon>
        <taxon>Pseudomonadati</taxon>
        <taxon>Pseudomonadota</taxon>
        <taxon>Gammaproteobacteria</taxon>
        <taxon>Oceanospirillales</taxon>
        <taxon>Halomonadaceae</taxon>
        <taxon>Aidingimonas</taxon>
    </lineage>
</organism>
<dbReference type="RefSeq" id="WP_229806524.1">
    <property type="nucleotide sequence ID" value="NZ_BMXH01000014.1"/>
</dbReference>
<comment type="subcellular location">
    <subcellularLocation>
        <location evidence="1">Cell membrane</location>
        <topology evidence="1">Multi-pass membrane protein</topology>
    </subcellularLocation>
</comment>
<dbReference type="Proteomes" id="UP000198500">
    <property type="component" value="Unassembled WGS sequence"/>
</dbReference>
<gene>
    <name evidence="10" type="ORF">SAMN05443545_10851</name>
</gene>
<evidence type="ECO:0000313" key="11">
    <source>
        <dbReference type="Proteomes" id="UP000198500"/>
    </source>
</evidence>
<evidence type="ECO:0000256" key="6">
    <source>
        <dbReference type="SAM" id="MobiDB-lite"/>
    </source>
</evidence>
<dbReference type="InterPro" id="IPR038766">
    <property type="entry name" value="Membrane_comp_ABC_pdt"/>
</dbReference>
<proteinExistence type="predicted"/>
<dbReference type="Pfam" id="PF02687">
    <property type="entry name" value="FtsX"/>
    <property type="match status" value="2"/>
</dbReference>
<evidence type="ECO:0000256" key="3">
    <source>
        <dbReference type="ARBA" id="ARBA00022692"/>
    </source>
</evidence>
<dbReference type="PANTHER" id="PTHR30287">
    <property type="entry name" value="MEMBRANE COMPONENT OF PREDICTED ABC SUPERFAMILY METABOLITE UPTAKE TRANSPORTER"/>
    <property type="match status" value="1"/>
</dbReference>
<feature type="transmembrane region" description="Helical" evidence="7">
    <location>
        <begin position="700"/>
        <end position="719"/>
    </location>
</feature>
<keyword evidence="11" id="KW-1185">Reference proteome</keyword>
<evidence type="ECO:0000259" key="9">
    <source>
        <dbReference type="Pfam" id="PF12704"/>
    </source>
</evidence>
<evidence type="ECO:0000256" key="4">
    <source>
        <dbReference type="ARBA" id="ARBA00022989"/>
    </source>
</evidence>
<feature type="transmembrane region" description="Helical" evidence="7">
    <location>
        <begin position="379"/>
        <end position="400"/>
    </location>
</feature>
<feature type="domain" description="ABC3 transporter permease C-terminal" evidence="8">
    <location>
        <begin position="703"/>
        <end position="820"/>
    </location>
</feature>
<feature type="transmembrane region" description="Helical" evidence="7">
    <location>
        <begin position="332"/>
        <end position="358"/>
    </location>
</feature>
<feature type="transmembrane region" description="Helical" evidence="7">
    <location>
        <begin position="459"/>
        <end position="479"/>
    </location>
</feature>
<reference evidence="10 11" key="1">
    <citation type="submission" date="2016-10" db="EMBL/GenBank/DDBJ databases">
        <authorList>
            <person name="de Groot N.N."/>
        </authorList>
    </citation>
    <scope>NUCLEOTIDE SEQUENCE [LARGE SCALE GENOMIC DNA]</scope>
    <source>
        <strain evidence="10 11">DSM 19219</strain>
    </source>
</reference>
<evidence type="ECO:0000256" key="7">
    <source>
        <dbReference type="SAM" id="Phobius"/>
    </source>
</evidence>
<feature type="transmembrane region" description="Helical" evidence="7">
    <location>
        <begin position="412"/>
        <end position="438"/>
    </location>
</feature>
<dbReference type="EMBL" id="FNNI01000008">
    <property type="protein sequence ID" value="SDX91081.1"/>
    <property type="molecule type" value="Genomic_DNA"/>
</dbReference>
<keyword evidence="5 7" id="KW-0472">Membrane</keyword>
<dbReference type="Pfam" id="PF12704">
    <property type="entry name" value="MacB_PCD"/>
    <property type="match status" value="1"/>
</dbReference>
<dbReference type="AlphaFoldDB" id="A0A1H3FJB1"/>
<dbReference type="GO" id="GO:0005886">
    <property type="term" value="C:plasma membrane"/>
    <property type="evidence" value="ECO:0007669"/>
    <property type="project" value="UniProtKB-SubCell"/>
</dbReference>
<sequence>MSLSAYRTALLTLLSHYRRHPGQLVMLVIGLWVASALWSGVQAINASARDSYARADALFSQQLDRVERRDGQPPSHDDFLDLRRDGIPVSPVVEGEVTLKDGQPLTVMGIDPLTLPGDAGMAAGQRSDTLTDFLRPPYRTRLAPETLSAFPGGTNATPELVSGRELPPLTPDRTLPPELAIMDIAAALALLDRSEPSHLVIAPEATVTLPDTWVRQRADNLAAPGQLTDSFHLNLTAMGLLALVVGLFIVHAALSLTLEQRLGLLRTLRALGVTGRALVMLLAAELLLLGLVGALTGIVSGVWLAQWLLPDVAASLQALYGERLGSELTLPWHYWLGGLAVTLGGLLTAGASTLWRAARLDILALGQSQAWHGRFRRQLAAMALAGSLLWLTTTALWWWLQQQPPRQGLTLGFVMIATLLLGSALWLPPLLSAILTIAARGLRHRPLAQWGLADLNLQLPRLSVAMMALILALSANLGVGSMVGGFRLTFLDWLDQRLVADLYLRPPAEKHGAITDWLTEQDAVVTLLPTRRSDTQLLDTQARSVTQSVGLYGITPEPQLRERWPLLDTLADDDPWRALQAGAVMINEQLALTTGLSPGQQLTLRTPQGPVAFPVAAVYADYGNPRGEIMLTTTRLTDQFHAPPGAIGILLTPKGQAEIEALSDALGQRFGLGRDSLTDQKALKQQSQAVFERTFAITRALNGLTLAVAGIALLTSLLAQAPQRRRQLAPVWAVGVPRHTLIVTGLFQLGGAACLTAVLAVPLGLALAWSLVTHINVAAFGWRLPLHIFPGQIATTLTLALGVTLLAALLPAWRLRRLPPRHLLREFDAS</sequence>
<feature type="domain" description="MacB-like periplasmic core" evidence="9">
    <location>
        <begin position="464"/>
        <end position="667"/>
    </location>
</feature>
<keyword evidence="3 7" id="KW-0812">Transmembrane</keyword>
<accession>A0A1H3FJB1</accession>
<feature type="transmembrane region" description="Helical" evidence="7">
    <location>
        <begin position="235"/>
        <end position="256"/>
    </location>
</feature>
<dbReference type="STRING" id="574349.SAMN05443545_10851"/>
<feature type="domain" description="ABC3 transporter permease C-terminal" evidence="8">
    <location>
        <begin position="238"/>
        <end position="360"/>
    </location>
</feature>
<feature type="region of interest" description="Disordered" evidence="6">
    <location>
        <begin position="145"/>
        <end position="168"/>
    </location>
</feature>
<feature type="transmembrane region" description="Helical" evidence="7">
    <location>
        <begin position="740"/>
        <end position="769"/>
    </location>
</feature>
<evidence type="ECO:0000259" key="8">
    <source>
        <dbReference type="Pfam" id="PF02687"/>
    </source>
</evidence>
<name>A0A1H3FJB1_9GAMM</name>
<dbReference type="InterPro" id="IPR025857">
    <property type="entry name" value="MacB_PCD"/>
</dbReference>
<keyword evidence="2" id="KW-1003">Cell membrane</keyword>
<keyword evidence="4 7" id="KW-1133">Transmembrane helix</keyword>